<evidence type="ECO:0000313" key="2">
    <source>
        <dbReference type="EMBL" id="MBF4762284.1"/>
    </source>
</evidence>
<proteinExistence type="predicted"/>
<dbReference type="InterPro" id="IPR036691">
    <property type="entry name" value="Endo/exonu/phosph_ase_sf"/>
</dbReference>
<dbReference type="Proteomes" id="UP000640489">
    <property type="component" value="Unassembled WGS sequence"/>
</dbReference>
<keyword evidence="2" id="KW-0540">Nuclease</keyword>
<keyword evidence="2" id="KW-0378">Hydrolase</keyword>
<dbReference type="PANTHER" id="PTHR14859">
    <property type="entry name" value="CALCOFLUOR WHITE HYPERSENSITIVE PROTEIN PRECURSOR"/>
    <property type="match status" value="1"/>
</dbReference>
<dbReference type="Pfam" id="PF03372">
    <property type="entry name" value="Exo_endo_phos"/>
    <property type="match status" value="1"/>
</dbReference>
<keyword evidence="2" id="KW-0255">Endonuclease</keyword>
<protein>
    <submittedName>
        <fullName evidence="2">Endonuclease/exonuclease/phosphatase family protein</fullName>
    </submittedName>
</protein>
<organism evidence="2 3">
    <name type="scientific">Nocardioides islandensis</name>
    <dbReference type="NCBI Taxonomy" id="433663"/>
    <lineage>
        <taxon>Bacteria</taxon>
        <taxon>Bacillati</taxon>
        <taxon>Actinomycetota</taxon>
        <taxon>Actinomycetes</taxon>
        <taxon>Propionibacteriales</taxon>
        <taxon>Nocardioidaceae</taxon>
        <taxon>Nocardioides</taxon>
    </lineage>
</organism>
<dbReference type="InterPro" id="IPR005135">
    <property type="entry name" value="Endo/exonuclease/phosphatase"/>
</dbReference>
<gene>
    <name evidence="2" type="ORF">ISU07_04025</name>
</gene>
<comment type="caution">
    <text evidence="2">The sequence shown here is derived from an EMBL/GenBank/DDBJ whole genome shotgun (WGS) entry which is preliminary data.</text>
</comment>
<dbReference type="GO" id="GO:0004519">
    <property type="term" value="F:endonuclease activity"/>
    <property type="evidence" value="ECO:0007669"/>
    <property type="project" value="UniProtKB-KW"/>
</dbReference>
<dbReference type="EMBL" id="JADKPN010000001">
    <property type="protein sequence ID" value="MBF4762284.1"/>
    <property type="molecule type" value="Genomic_DNA"/>
</dbReference>
<name>A0A930YGT8_9ACTN</name>
<dbReference type="InterPro" id="IPR051916">
    <property type="entry name" value="GPI-anchor_lipid_remodeler"/>
</dbReference>
<reference evidence="2" key="1">
    <citation type="submission" date="2020-11" db="EMBL/GenBank/DDBJ databases">
        <title>Nocardioides sp. nov., isolated from Soil of Cynanchum wilfordii Hemsley rhizosphere.</title>
        <authorList>
            <person name="Lee J.-S."/>
            <person name="Suh M.K."/>
            <person name="Kim J.-S."/>
        </authorList>
    </citation>
    <scope>NUCLEOTIDE SEQUENCE</scope>
    <source>
        <strain evidence="2">KCTC 19275</strain>
    </source>
</reference>
<evidence type="ECO:0000313" key="3">
    <source>
        <dbReference type="Proteomes" id="UP000640489"/>
    </source>
</evidence>
<dbReference type="Gene3D" id="3.60.10.10">
    <property type="entry name" value="Endonuclease/exonuclease/phosphatase"/>
    <property type="match status" value="1"/>
</dbReference>
<keyword evidence="3" id="KW-1185">Reference proteome</keyword>
<dbReference type="GO" id="GO:0016020">
    <property type="term" value="C:membrane"/>
    <property type="evidence" value="ECO:0007669"/>
    <property type="project" value="GOC"/>
</dbReference>
<feature type="domain" description="Endonuclease/exonuclease/phosphatase" evidence="1">
    <location>
        <begin position="4"/>
        <end position="242"/>
    </location>
</feature>
<evidence type="ECO:0000259" key="1">
    <source>
        <dbReference type="Pfam" id="PF03372"/>
    </source>
</evidence>
<dbReference type="RefSeq" id="WP_194705415.1">
    <property type="nucleotide sequence ID" value="NZ_JADKPN010000001.1"/>
</dbReference>
<sequence length="250" mass="26739">MRIATWNIYSGRRIGEEVADPDRFAEAVRSLDADLLGLQEVDLGQPRSGGHDLTGIAAEAMGAVAGRFVAALTGVPGGWQPADGTRAVSGPAYGNAFLSRYPVTGWRTVRLPPAPVPVPYRWPGHRLPSLERDEPRVAIVADVDAPGGPMTVVTTHLSFLPVSNRRQLRRLVGELPGDDRPLALIGDLNMRRRRAERLTRLAPLVTGSTFPADSPTRQIDHLLARGLGQATGGPVALPLSDHQALVADLA</sequence>
<dbReference type="AlphaFoldDB" id="A0A930YGT8"/>
<accession>A0A930YGT8</accession>
<dbReference type="GO" id="GO:0006506">
    <property type="term" value="P:GPI anchor biosynthetic process"/>
    <property type="evidence" value="ECO:0007669"/>
    <property type="project" value="TreeGrafter"/>
</dbReference>
<dbReference type="PANTHER" id="PTHR14859:SF1">
    <property type="entry name" value="PGAP2-INTERACTING PROTEIN"/>
    <property type="match status" value="1"/>
</dbReference>
<dbReference type="SUPFAM" id="SSF56219">
    <property type="entry name" value="DNase I-like"/>
    <property type="match status" value="1"/>
</dbReference>